<name>A0A0R2DR82_9LACO</name>
<dbReference type="eggNOG" id="ENOG5032P5G">
    <property type="taxonomic scope" value="Bacteria"/>
</dbReference>
<organism evidence="1 2">
    <name type="scientific">Liquorilactobacillus sucicola DSM 21376 = JCM 15457</name>
    <dbReference type="NCBI Taxonomy" id="1423806"/>
    <lineage>
        <taxon>Bacteria</taxon>
        <taxon>Bacillati</taxon>
        <taxon>Bacillota</taxon>
        <taxon>Bacilli</taxon>
        <taxon>Lactobacillales</taxon>
        <taxon>Lactobacillaceae</taxon>
        <taxon>Liquorilactobacillus</taxon>
    </lineage>
</organism>
<dbReference type="AlphaFoldDB" id="A0A0R2DR82"/>
<evidence type="ECO:0008006" key="3">
    <source>
        <dbReference type="Google" id="ProtNLM"/>
    </source>
</evidence>
<reference evidence="1 2" key="1">
    <citation type="journal article" date="2015" name="Genome Announc.">
        <title>Expanding the biotechnology potential of lactobacilli through comparative genomics of 213 strains and associated genera.</title>
        <authorList>
            <person name="Sun Z."/>
            <person name="Harris H.M."/>
            <person name="McCann A."/>
            <person name="Guo C."/>
            <person name="Argimon S."/>
            <person name="Zhang W."/>
            <person name="Yang X."/>
            <person name="Jeffery I.B."/>
            <person name="Cooney J.C."/>
            <person name="Kagawa T.F."/>
            <person name="Liu W."/>
            <person name="Song Y."/>
            <person name="Salvetti E."/>
            <person name="Wrobel A."/>
            <person name="Rasinkangas P."/>
            <person name="Parkhill J."/>
            <person name="Rea M.C."/>
            <person name="O'Sullivan O."/>
            <person name="Ritari J."/>
            <person name="Douillard F.P."/>
            <person name="Paul Ross R."/>
            <person name="Yang R."/>
            <person name="Briner A.E."/>
            <person name="Felis G.E."/>
            <person name="de Vos W.M."/>
            <person name="Barrangou R."/>
            <person name="Klaenhammer T.R."/>
            <person name="Caufield P.W."/>
            <person name="Cui Y."/>
            <person name="Zhang H."/>
            <person name="O'Toole P.W."/>
        </authorList>
    </citation>
    <scope>NUCLEOTIDE SEQUENCE [LARGE SCALE GENOMIC DNA]</scope>
    <source>
        <strain evidence="1 2">DSM 21376</strain>
    </source>
</reference>
<gene>
    <name evidence="1" type="ORF">FD15_GL000107</name>
</gene>
<dbReference type="PATRIC" id="fig|1423806.3.peg.110"/>
<keyword evidence="2" id="KW-1185">Reference proteome</keyword>
<protein>
    <recommendedName>
        <fullName evidence="3">WxL domain-containing protein</fullName>
    </recommendedName>
</protein>
<dbReference type="Proteomes" id="UP000050961">
    <property type="component" value="Unassembled WGS sequence"/>
</dbReference>
<comment type="caution">
    <text evidence="1">The sequence shown here is derived from an EMBL/GenBank/DDBJ whole genome shotgun (WGS) entry which is preliminary data.</text>
</comment>
<evidence type="ECO:0000313" key="2">
    <source>
        <dbReference type="Proteomes" id="UP000050961"/>
    </source>
</evidence>
<proteinExistence type="predicted"/>
<accession>A0A0R2DR82</accession>
<evidence type="ECO:0000313" key="1">
    <source>
        <dbReference type="EMBL" id="KRN06560.1"/>
    </source>
</evidence>
<dbReference type="EMBL" id="AYZF01000008">
    <property type="protein sequence ID" value="KRN06560.1"/>
    <property type="molecule type" value="Genomic_DNA"/>
</dbReference>
<sequence>MSGGNDMRKRYAAILVVFSILMISTGVVDAVEADMSSTISFTVMPGGVALTATPELNFDSADTKEPKKILNSAGRSNILKVAQGAKDELTVEDYRGSGATPWQVYAQLSLRSAGVIHSETESYDRASGQTVHQMLSVSREPNSVMNGSAKVGIKITKLANSRLDVRHNTSSMKEHQGIVTWTLTNTAAN</sequence>